<evidence type="ECO:0008006" key="2">
    <source>
        <dbReference type="Google" id="ProtNLM"/>
    </source>
</evidence>
<feature type="non-terminal residue" evidence="1">
    <location>
        <position position="341"/>
    </location>
</feature>
<name>A0A382PP61_9ZZZZ</name>
<gene>
    <name evidence="1" type="ORF">METZ01_LOCUS327988</name>
</gene>
<dbReference type="EMBL" id="UINC01108781">
    <property type="protein sequence ID" value="SVC75134.1"/>
    <property type="molecule type" value="Genomic_DNA"/>
</dbReference>
<reference evidence="1" key="1">
    <citation type="submission" date="2018-05" db="EMBL/GenBank/DDBJ databases">
        <authorList>
            <person name="Lanie J.A."/>
            <person name="Ng W.-L."/>
            <person name="Kazmierczak K.M."/>
            <person name="Andrzejewski T.M."/>
            <person name="Davidsen T.M."/>
            <person name="Wayne K.J."/>
            <person name="Tettelin H."/>
            <person name="Glass J.I."/>
            <person name="Rusch D."/>
            <person name="Podicherti R."/>
            <person name="Tsui H.-C.T."/>
            <person name="Winkler M.E."/>
        </authorList>
    </citation>
    <scope>NUCLEOTIDE SEQUENCE</scope>
</reference>
<feature type="non-terminal residue" evidence="1">
    <location>
        <position position="1"/>
    </location>
</feature>
<proteinExistence type="predicted"/>
<sequence>NDRLGVFKSRPDGGYEINVKGGSQVEVEYQVQLPTVPDLEAGSMGNQKLASALSQPTMAWDDLPDEVQRWIVSQRQNNLTDAEQARAVEKFVQIRYCYDKYFNDKPEAKHCRARLMRGRSNHHLELLHACGDGRYLGRGVCFELNSMVVEILRQLGQPAAVATGWVFEGSNVTDPEHLFAVAFVQSIHGLCPLPLEAATGEGGREMQFSKSENLNTYDIDRGAADVPEPAGAWTAPIRHNTSQDVDIQEDISSMRRGELDDLRKKSAVLHMAIELVCDKRGGNTPHNLSHLRSRPTKELYRDMRKKLEDLLKDDQMAANLLGLLRGEFKNVPRLPKAIHRL</sequence>
<protein>
    <recommendedName>
        <fullName evidence="2">Transglutaminase-like domain-containing protein</fullName>
    </recommendedName>
</protein>
<accession>A0A382PP61</accession>
<evidence type="ECO:0000313" key="1">
    <source>
        <dbReference type="EMBL" id="SVC75134.1"/>
    </source>
</evidence>
<dbReference type="AlphaFoldDB" id="A0A382PP61"/>
<organism evidence="1">
    <name type="scientific">marine metagenome</name>
    <dbReference type="NCBI Taxonomy" id="408172"/>
    <lineage>
        <taxon>unclassified sequences</taxon>
        <taxon>metagenomes</taxon>
        <taxon>ecological metagenomes</taxon>
    </lineage>
</organism>